<gene>
    <name evidence="1" type="ORF">C5F50_03475</name>
</gene>
<protein>
    <submittedName>
        <fullName evidence="1">Uncharacterized protein</fullName>
    </submittedName>
</protein>
<dbReference type="AlphaFoldDB" id="A0A7D5RCX3"/>
<organism evidence="1 2">
    <name type="scientific">Nitrosopumilus ureiphilus</name>
    <dbReference type="NCBI Taxonomy" id="1470067"/>
    <lineage>
        <taxon>Archaea</taxon>
        <taxon>Nitrososphaerota</taxon>
        <taxon>Nitrososphaeria</taxon>
        <taxon>Nitrosopumilales</taxon>
        <taxon>Nitrosopumilaceae</taxon>
        <taxon>Nitrosopumilus</taxon>
    </lineage>
</organism>
<dbReference type="KEGG" id="nue:C5F50_03475"/>
<dbReference type="EMBL" id="CP026995">
    <property type="protein sequence ID" value="QLH06241.1"/>
    <property type="molecule type" value="Genomic_DNA"/>
</dbReference>
<proteinExistence type="predicted"/>
<evidence type="ECO:0000313" key="1">
    <source>
        <dbReference type="EMBL" id="QLH06241.1"/>
    </source>
</evidence>
<keyword evidence="2" id="KW-1185">Reference proteome</keyword>
<name>A0A7D5RCX3_9ARCH</name>
<reference evidence="1 2" key="1">
    <citation type="submission" date="2018-02" db="EMBL/GenBank/DDBJ databases">
        <title>Complete genome of Nitrosopumilus ureaphilus PS0.</title>
        <authorList>
            <person name="Qin W."/>
            <person name="Zheng Y."/>
            <person name="Stahl D.A."/>
        </authorList>
    </citation>
    <scope>NUCLEOTIDE SEQUENCE [LARGE SCALE GENOMIC DNA]</scope>
    <source>
        <strain evidence="1 2">PS0</strain>
    </source>
</reference>
<accession>A0A7D5RCX3</accession>
<dbReference type="Proteomes" id="UP000509478">
    <property type="component" value="Chromosome"/>
</dbReference>
<evidence type="ECO:0000313" key="2">
    <source>
        <dbReference type="Proteomes" id="UP000509478"/>
    </source>
</evidence>
<sequence length="244" mass="27308">MKLAMNGKTKYMIPAFAAVFALMFAFTPFVMAEEDGEYTNEKHAKWGGEKHFKKGNHGKKAILVEGFTGSIQVPEEMTRETHSELKDQVTVSLSQAVSVAEDNGVTDAMKASIGIVKDAEGNKYVVWTITSIDKDTESETITKNIFVVDAGDAVNFTTITKSFDHSEMKERMHGDKTAKFEKFQQKFSEPTGDAEVDAARAQFLDLMQQLRDAYENGDTETAQSIKDQLHELKSSFLNMRNPHF</sequence>